<protein>
    <submittedName>
        <fullName evidence="1">Uncharacterized protein</fullName>
    </submittedName>
</protein>
<proteinExistence type="predicted"/>
<keyword evidence="2" id="KW-1185">Reference proteome</keyword>
<name>A0ABW3QN22_9PSEU</name>
<evidence type="ECO:0000313" key="2">
    <source>
        <dbReference type="Proteomes" id="UP001597168"/>
    </source>
</evidence>
<organism evidence="1 2">
    <name type="scientific">Saccharothrix hoggarensis</name>
    <dbReference type="NCBI Taxonomy" id="913853"/>
    <lineage>
        <taxon>Bacteria</taxon>
        <taxon>Bacillati</taxon>
        <taxon>Actinomycetota</taxon>
        <taxon>Actinomycetes</taxon>
        <taxon>Pseudonocardiales</taxon>
        <taxon>Pseudonocardiaceae</taxon>
        <taxon>Saccharothrix</taxon>
    </lineage>
</organism>
<evidence type="ECO:0000313" key="1">
    <source>
        <dbReference type="EMBL" id="MFD1146523.1"/>
    </source>
</evidence>
<dbReference type="Proteomes" id="UP001597168">
    <property type="component" value="Unassembled WGS sequence"/>
</dbReference>
<sequence>MTELTWRRRPVPCGAVGVEPQRDEGGAAAGGGPSGLVGVVLVGGVAVVVEVALGEGSWMITLAQSVTLPAPAWSVP</sequence>
<comment type="caution">
    <text evidence="1">The sequence shown here is derived from an EMBL/GenBank/DDBJ whole genome shotgun (WGS) entry which is preliminary data.</text>
</comment>
<accession>A0ABW3QN22</accession>
<reference evidence="2" key="1">
    <citation type="journal article" date="2019" name="Int. J. Syst. Evol. Microbiol.">
        <title>The Global Catalogue of Microorganisms (GCM) 10K type strain sequencing project: providing services to taxonomists for standard genome sequencing and annotation.</title>
        <authorList>
            <consortium name="The Broad Institute Genomics Platform"/>
            <consortium name="The Broad Institute Genome Sequencing Center for Infectious Disease"/>
            <person name="Wu L."/>
            <person name="Ma J."/>
        </authorList>
    </citation>
    <scope>NUCLEOTIDE SEQUENCE [LARGE SCALE GENOMIC DNA]</scope>
    <source>
        <strain evidence="2">CCUG 60214</strain>
    </source>
</reference>
<dbReference type="EMBL" id="JBHTLK010000014">
    <property type="protein sequence ID" value="MFD1146523.1"/>
    <property type="molecule type" value="Genomic_DNA"/>
</dbReference>
<gene>
    <name evidence="1" type="ORF">ACFQ3T_05250</name>
</gene>